<reference evidence="2 3" key="1">
    <citation type="journal article" date="2016" name="Mol. Biol. Evol.">
        <title>Comparative Genomics of Early-Diverging Mushroom-Forming Fungi Provides Insights into the Origins of Lignocellulose Decay Capabilities.</title>
        <authorList>
            <person name="Nagy L.G."/>
            <person name="Riley R."/>
            <person name="Tritt A."/>
            <person name="Adam C."/>
            <person name="Daum C."/>
            <person name="Floudas D."/>
            <person name="Sun H."/>
            <person name="Yadav J.S."/>
            <person name="Pangilinan J."/>
            <person name="Larsson K.H."/>
            <person name="Matsuura K."/>
            <person name="Barry K."/>
            <person name="Labutti K."/>
            <person name="Kuo R."/>
            <person name="Ohm R.A."/>
            <person name="Bhattacharya S.S."/>
            <person name="Shirouzu T."/>
            <person name="Yoshinaga Y."/>
            <person name="Martin F.M."/>
            <person name="Grigoriev I.V."/>
            <person name="Hibbett D.S."/>
        </authorList>
    </citation>
    <scope>NUCLEOTIDE SEQUENCE [LARGE SCALE GENOMIC DNA]</scope>
    <source>
        <strain evidence="2 3">HHB9708</strain>
    </source>
</reference>
<dbReference type="InterPro" id="IPR037151">
    <property type="entry name" value="AlkB-like_sf"/>
</dbReference>
<dbReference type="SUPFAM" id="SSF51197">
    <property type="entry name" value="Clavaminate synthase-like"/>
    <property type="match status" value="1"/>
</dbReference>
<name>A0A164SCD1_9AGAM</name>
<dbReference type="GO" id="GO:0006631">
    <property type="term" value="P:fatty acid metabolic process"/>
    <property type="evidence" value="ECO:0007669"/>
    <property type="project" value="TreeGrafter"/>
</dbReference>
<dbReference type="InterPro" id="IPR027450">
    <property type="entry name" value="AlkB-like"/>
</dbReference>
<feature type="domain" description="Fe2OG dioxygenase" evidence="1">
    <location>
        <begin position="92"/>
        <end position="206"/>
    </location>
</feature>
<accession>A0A164SCD1</accession>
<feature type="non-terminal residue" evidence="2">
    <location>
        <position position="1"/>
    </location>
</feature>
<dbReference type="GO" id="GO:0005759">
    <property type="term" value="C:mitochondrial matrix"/>
    <property type="evidence" value="ECO:0007669"/>
    <property type="project" value="TreeGrafter"/>
</dbReference>
<dbReference type="Proteomes" id="UP000076722">
    <property type="component" value="Unassembled WGS sequence"/>
</dbReference>
<dbReference type="AlphaFoldDB" id="A0A164SCD1"/>
<dbReference type="InterPro" id="IPR032870">
    <property type="entry name" value="ALKBH7-like"/>
</dbReference>
<dbReference type="OrthoDB" id="412814at2759"/>
<dbReference type="PANTHER" id="PTHR21052:SF0">
    <property type="entry name" value="ALPHA-KETOGLUTARATE-DEPENDENT DIOXYGENASE ALKB HOMOLOG 7, MITOCHONDRIAL"/>
    <property type="match status" value="1"/>
</dbReference>
<keyword evidence="3" id="KW-1185">Reference proteome</keyword>
<dbReference type="InterPro" id="IPR005123">
    <property type="entry name" value="Oxoglu/Fe-dep_dioxygenase_dom"/>
</dbReference>
<proteinExistence type="predicted"/>
<evidence type="ECO:0000259" key="1">
    <source>
        <dbReference type="PROSITE" id="PS51471"/>
    </source>
</evidence>
<feature type="non-terminal residue" evidence="2">
    <location>
        <position position="213"/>
    </location>
</feature>
<evidence type="ECO:0000313" key="3">
    <source>
        <dbReference type="Proteomes" id="UP000076722"/>
    </source>
</evidence>
<protein>
    <recommendedName>
        <fullName evidence="1">Fe2OG dioxygenase domain-containing protein</fullName>
    </recommendedName>
</protein>
<evidence type="ECO:0000313" key="2">
    <source>
        <dbReference type="EMBL" id="KZS91341.1"/>
    </source>
</evidence>
<dbReference type="GO" id="GO:0006974">
    <property type="term" value="P:DNA damage response"/>
    <property type="evidence" value="ECO:0007669"/>
    <property type="project" value="InterPro"/>
</dbReference>
<dbReference type="EMBL" id="KV419416">
    <property type="protein sequence ID" value="KZS91341.1"/>
    <property type="molecule type" value="Genomic_DNA"/>
</dbReference>
<dbReference type="Gene3D" id="2.60.120.590">
    <property type="entry name" value="Alpha-ketoglutarate-dependent dioxygenase AlkB-like"/>
    <property type="match status" value="1"/>
</dbReference>
<gene>
    <name evidence="2" type="ORF">SISNIDRAFT_385179</name>
</gene>
<sequence length="213" mass="23531">ASRTAPPIPGLFFDQSIHLPHDLCITLYTSLDETYFSPSSSSHKTNQIMLFGRAGSQGYGLPPLLETLLTSLSTILRPHLDDHTYALLFPPNPQRARQAIINMYDPGEGISPHVDLLRRFGDGIIGVSLGSGCAMQFVRVATDDGEDKQAYELYLPEGSVLVLTGDARYHWTHGIEGRLADDVSTDQGIEKVERRRRISVTLRWLLEGADIVG</sequence>
<dbReference type="PANTHER" id="PTHR21052">
    <property type="entry name" value="SPERMATOGENESIS ASSOCIATED 11-RELATED"/>
    <property type="match status" value="1"/>
</dbReference>
<organism evidence="2 3">
    <name type="scientific">Sistotremastrum niveocremeum HHB9708</name>
    <dbReference type="NCBI Taxonomy" id="1314777"/>
    <lineage>
        <taxon>Eukaryota</taxon>
        <taxon>Fungi</taxon>
        <taxon>Dikarya</taxon>
        <taxon>Basidiomycota</taxon>
        <taxon>Agaricomycotina</taxon>
        <taxon>Agaricomycetes</taxon>
        <taxon>Sistotremastrales</taxon>
        <taxon>Sistotremastraceae</taxon>
        <taxon>Sertulicium</taxon>
        <taxon>Sertulicium niveocremeum</taxon>
    </lineage>
</organism>
<dbReference type="PROSITE" id="PS51471">
    <property type="entry name" value="FE2OG_OXY"/>
    <property type="match status" value="1"/>
</dbReference>
<dbReference type="Pfam" id="PF13532">
    <property type="entry name" value="2OG-FeII_Oxy_2"/>
    <property type="match status" value="1"/>
</dbReference>